<reference evidence="2" key="1">
    <citation type="journal article" date="2020" name="bioRxiv">
        <title>Chromosome-level reference genome of the European wasp spider Argiope bruennichi: a resource for studies on range expansion and evolutionary adaptation.</title>
        <authorList>
            <person name="Sheffer M.M."/>
            <person name="Hoppe A."/>
            <person name="Krehenwinkel H."/>
            <person name="Uhl G."/>
            <person name="Kuss A.W."/>
            <person name="Jensen L."/>
            <person name="Jensen C."/>
            <person name="Gillespie R.G."/>
            <person name="Hoff K.J."/>
            <person name="Prost S."/>
        </authorList>
    </citation>
    <scope>NUCLEOTIDE SEQUENCE</scope>
</reference>
<proteinExistence type="predicted"/>
<evidence type="ECO:0000313" key="3">
    <source>
        <dbReference type="Proteomes" id="UP000807504"/>
    </source>
</evidence>
<dbReference type="PROSITE" id="PS50828">
    <property type="entry name" value="SMR"/>
    <property type="match status" value="1"/>
</dbReference>
<dbReference type="Gene3D" id="3.30.1370.110">
    <property type="match status" value="1"/>
</dbReference>
<gene>
    <name evidence="2" type="ORF">HNY73_006937</name>
</gene>
<evidence type="ECO:0000259" key="1">
    <source>
        <dbReference type="PROSITE" id="PS50828"/>
    </source>
</evidence>
<dbReference type="Pfam" id="PF01713">
    <property type="entry name" value="Smr"/>
    <property type="match status" value="1"/>
</dbReference>
<reference evidence="2" key="2">
    <citation type="submission" date="2020-06" db="EMBL/GenBank/DDBJ databases">
        <authorList>
            <person name="Sheffer M."/>
        </authorList>
    </citation>
    <scope>NUCLEOTIDE SEQUENCE</scope>
</reference>
<dbReference type="EMBL" id="JABXBU010000012">
    <property type="protein sequence ID" value="KAF8788951.1"/>
    <property type="molecule type" value="Genomic_DNA"/>
</dbReference>
<accession>A0A8T0FDF3</accession>
<dbReference type="InterPro" id="IPR036063">
    <property type="entry name" value="Smr_dom_sf"/>
</dbReference>
<dbReference type="SMART" id="SM00463">
    <property type="entry name" value="SMR"/>
    <property type="match status" value="1"/>
</dbReference>
<dbReference type="GO" id="GO:0004519">
    <property type="term" value="F:endonuclease activity"/>
    <property type="evidence" value="ECO:0007669"/>
    <property type="project" value="TreeGrafter"/>
</dbReference>
<dbReference type="InterPro" id="IPR052772">
    <property type="entry name" value="Endo/PolyKinase_Domain-Protein"/>
</dbReference>
<dbReference type="Proteomes" id="UP000807504">
    <property type="component" value="Unassembled WGS sequence"/>
</dbReference>
<evidence type="ECO:0000313" key="2">
    <source>
        <dbReference type="EMBL" id="KAF8788951.1"/>
    </source>
</evidence>
<dbReference type="PANTHER" id="PTHR46535">
    <property type="entry name" value="NEDD4-BINDING PROTEIN 2"/>
    <property type="match status" value="1"/>
</dbReference>
<dbReference type="InterPro" id="IPR002625">
    <property type="entry name" value="Smr_dom"/>
</dbReference>
<feature type="domain" description="Smr" evidence="1">
    <location>
        <begin position="311"/>
        <end position="382"/>
    </location>
</feature>
<dbReference type="SUPFAM" id="SSF160443">
    <property type="entry name" value="SMR domain-like"/>
    <property type="match status" value="1"/>
</dbReference>
<sequence length="494" mass="55229">MVIPSNPKVETLELFLNLYKHKLPEAVIFKIYAKYFSDEPRCMEALQREVEMLKAKKKNLNNDSNAASSVNSSYNAKNGVIFKTTKIVEESANKKTFESISASSGSGSDNPARPGSLLLSVPKDFVKQLEDVFGPLMPNDNLSTGPKIEINLTAAKSIYDILGSCIHTEKQVDLKKAGSKRKLVLNNSSGEKKMDQENSDAIGDIEEPISLSKIMKKEASAELSKKDKAIGDWDRITPEAQIFRQKAAEHYELERLCKDNLQKFRDMKIDIAADAYAADACEHRLKMDAANKVASDLILRHNNKGLDCNDLDLHGLFTGEAVTAVSKFLDAKQNSKRCKIITGQGHHSLDGPKIRPAVINFLKNNNYNFSDDNPGFVMVYLHSHGNNAPRNVCFIGCQKGKCTRSYFEEKHAESINLISIFLYPLKKKVLHLFQLAFIVKKHSQCPKSKNVNIDFKLIKQSRAKIFAAGKIAVFVDLDPLSLTTVPENIFQFIK</sequence>
<dbReference type="PANTHER" id="PTHR46535:SF1">
    <property type="entry name" value="NEDD4-BINDING PROTEIN 2"/>
    <property type="match status" value="1"/>
</dbReference>
<protein>
    <submittedName>
        <fullName evidence="2">NEDD4-binding protein 2 like protein</fullName>
    </submittedName>
</protein>
<keyword evidence="3" id="KW-1185">Reference proteome</keyword>
<dbReference type="GO" id="GO:0005634">
    <property type="term" value="C:nucleus"/>
    <property type="evidence" value="ECO:0007669"/>
    <property type="project" value="TreeGrafter"/>
</dbReference>
<comment type="caution">
    <text evidence="2">The sequence shown here is derived from an EMBL/GenBank/DDBJ whole genome shotgun (WGS) entry which is preliminary data.</text>
</comment>
<organism evidence="2 3">
    <name type="scientific">Argiope bruennichi</name>
    <name type="common">Wasp spider</name>
    <name type="synonym">Aranea bruennichi</name>
    <dbReference type="NCBI Taxonomy" id="94029"/>
    <lineage>
        <taxon>Eukaryota</taxon>
        <taxon>Metazoa</taxon>
        <taxon>Ecdysozoa</taxon>
        <taxon>Arthropoda</taxon>
        <taxon>Chelicerata</taxon>
        <taxon>Arachnida</taxon>
        <taxon>Araneae</taxon>
        <taxon>Araneomorphae</taxon>
        <taxon>Entelegynae</taxon>
        <taxon>Araneoidea</taxon>
        <taxon>Araneidae</taxon>
        <taxon>Argiope</taxon>
    </lineage>
</organism>
<name>A0A8T0FDF3_ARGBR</name>
<dbReference type="AlphaFoldDB" id="A0A8T0FDF3"/>